<keyword evidence="1" id="KW-0808">Transferase</keyword>
<dbReference type="InterPro" id="IPR051531">
    <property type="entry name" value="N-acetyltransferase"/>
</dbReference>
<feature type="domain" description="N-acetyltransferase" evidence="4">
    <location>
        <begin position="97"/>
        <end position="257"/>
    </location>
</feature>
<dbReference type="Pfam" id="PF13546">
    <property type="entry name" value="DDE_5"/>
    <property type="match status" value="1"/>
</dbReference>
<proteinExistence type="inferred from homology"/>
<comment type="caution">
    <text evidence="5">The sequence shown here is derived from an EMBL/GenBank/DDBJ whole genome shotgun (WGS) entry which is preliminary data.</text>
</comment>
<evidence type="ECO:0000256" key="3">
    <source>
        <dbReference type="ARBA" id="ARBA00038502"/>
    </source>
</evidence>
<keyword evidence="6" id="KW-1185">Reference proteome</keyword>
<accession>A0A3N4RM18</accession>
<dbReference type="InterPro" id="IPR016181">
    <property type="entry name" value="Acyl_CoA_acyltransferase"/>
</dbReference>
<evidence type="ECO:0000313" key="5">
    <source>
        <dbReference type="EMBL" id="RPE33846.1"/>
    </source>
</evidence>
<evidence type="ECO:0000256" key="1">
    <source>
        <dbReference type="ARBA" id="ARBA00022679"/>
    </source>
</evidence>
<evidence type="ECO:0000259" key="4">
    <source>
        <dbReference type="PROSITE" id="PS51186"/>
    </source>
</evidence>
<dbReference type="InterPro" id="IPR000182">
    <property type="entry name" value="GNAT_dom"/>
</dbReference>
<protein>
    <submittedName>
        <fullName evidence="5">RimJ/RimL family protein N-acetyltransferase</fullName>
    </submittedName>
</protein>
<organism evidence="5 6">
    <name type="scientific">Kitasatospora cineracea</name>
    <dbReference type="NCBI Taxonomy" id="88074"/>
    <lineage>
        <taxon>Bacteria</taxon>
        <taxon>Bacillati</taxon>
        <taxon>Actinomycetota</taxon>
        <taxon>Actinomycetes</taxon>
        <taxon>Kitasatosporales</taxon>
        <taxon>Streptomycetaceae</taxon>
        <taxon>Kitasatospora</taxon>
    </lineage>
</organism>
<dbReference type="Pfam" id="PF13302">
    <property type="entry name" value="Acetyltransf_3"/>
    <property type="match status" value="1"/>
</dbReference>
<dbReference type="Gene3D" id="3.40.630.30">
    <property type="match status" value="1"/>
</dbReference>
<dbReference type="InterPro" id="IPR038721">
    <property type="entry name" value="IS701-like_DDE_dom"/>
</dbReference>
<sequence>MIAAALDAGVAASWVTGDEAYGQDPGLRAGLEARGVGYVLAVSSATKVRINSGRTAIRADEAARRLPAAAWHRHSAGSGAKGPRYYMTPVHVTGPRLTLREIEPGDTDDLLAIYGDPEATRHLSFEPRTRDQVQAIVDRSIDSAKADPRTEYGLAVTRHGDHRLIGYARLATEPQQAATIGFALHPAEWGKGHGTEVVHLLSALGFNFLGLHRIWAARSPLNEASARTLLRAGMTQDGRIRDHVFVNGAWRDSITYSILEHEWVPLDGLEAGEIAEPDTTTAQFPDHTVGSDGSGEE</sequence>
<name>A0A3N4RM18_9ACTN</name>
<dbReference type="PANTHER" id="PTHR43792">
    <property type="entry name" value="GNAT FAMILY, PUTATIVE (AFU_ORTHOLOGUE AFUA_3G00765)-RELATED-RELATED"/>
    <property type="match status" value="1"/>
</dbReference>
<evidence type="ECO:0000256" key="2">
    <source>
        <dbReference type="ARBA" id="ARBA00023315"/>
    </source>
</evidence>
<dbReference type="EMBL" id="RKQG01000001">
    <property type="protein sequence ID" value="RPE33846.1"/>
    <property type="molecule type" value="Genomic_DNA"/>
</dbReference>
<dbReference type="GO" id="GO:0016747">
    <property type="term" value="F:acyltransferase activity, transferring groups other than amino-acyl groups"/>
    <property type="evidence" value="ECO:0007669"/>
    <property type="project" value="InterPro"/>
</dbReference>
<evidence type="ECO:0000313" key="6">
    <source>
        <dbReference type="Proteomes" id="UP000266906"/>
    </source>
</evidence>
<dbReference type="PANTHER" id="PTHR43792:SF8">
    <property type="entry name" value="[RIBOSOMAL PROTEIN US5]-ALANINE N-ACETYLTRANSFERASE"/>
    <property type="match status" value="1"/>
</dbReference>
<dbReference type="Proteomes" id="UP000266906">
    <property type="component" value="Unassembled WGS sequence"/>
</dbReference>
<dbReference type="PROSITE" id="PS51186">
    <property type="entry name" value="GNAT"/>
    <property type="match status" value="1"/>
</dbReference>
<keyword evidence="2" id="KW-0012">Acyltransferase</keyword>
<gene>
    <name evidence="5" type="ORF">EDD38_2149</name>
</gene>
<reference evidence="5 6" key="1">
    <citation type="submission" date="2018-11" db="EMBL/GenBank/DDBJ databases">
        <title>Sequencing the genomes of 1000 actinobacteria strains.</title>
        <authorList>
            <person name="Klenk H.-P."/>
        </authorList>
    </citation>
    <scope>NUCLEOTIDE SEQUENCE [LARGE SCALE GENOMIC DNA]</scope>
    <source>
        <strain evidence="5 6">DSM 44781</strain>
    </source>
</reference>
<comment type="similarity">
    <text evidence="3">Belongs to the acetyltransferase family. RimJ subfamily.</text>
</comment>
<dbReference type="AlphaFoldDB" id="A0A3N4RM18"/>
<dbReference type="SUPFAM" id="SSF55729">
    <property type="entry name" value="Acyl-CoA N-acyltransferases (Nat)"/>
    <property type="match status" value="1"/>
</dbReference>